<feature type="compositionally biased region" description="Basic and acidic residues" evidence="7">
    <location>
        <begin position="522"/>
        <end position="543"/>
    </location>
</feature>
<keyword evidence="4" id="KW-0256">Endoplasmic reticulum</keyword>
<feature type="region of interest" description="Disordered" evidence="7">
    <location>
        <begin position="292"/>
        <end position="349"/>
    </location>
</feature>
<feature type="region of interest" description="Disordered" evidence="7">
    <location>
        <begin position="72"/>
        <end position="92"/>
    </location>
</feature>
<evidence type="ECO:0000256" key="7">
    <source>
        <dbReference type="SAM" id="MobiDB-lite"/>
    </source>
</evidence>
<feature type="transmembrane region" description="Helical" evidence="8">
    <location>
        <begin position="122"/>
        <end position="143"/>
    </location>
</feature>
<dbReference type="Pfam" id="PF15361">
    <property type="entry name" value="RIC3"/>
    <property type="match status" value="1"/>
</dbReference>
<evidence type="ECO:0000256" key="5">
    <source>
        <dbReference type="ARBA" id="ARBA00022989"/>
    </source>
</evidence>
<evidence type="ECO:0000256" key="6">
    <source>
        <dbReference type="ARBA" id="ARBA00023136"/>
    </source>
</evidence>
<evidence type="ECO:0000256" key="3">
    <source>
        <dbReference type="ARBA" id="ARBA00022692"/>
    </source>
</evidence>
<proteinExistence type="inferred from homology"/>
<feature type="compositionally biased region" description="Polar residues" evidence="7">
    <location>
        <begin position="546"/>
        <end position="568"/>
    </location>
</feature>
<feature type="compositionally biased region" description="Low complexity" evidence="7">
    <location>
        <begin position="575"/>
        <end position="585"/>
    </location>
</feature>
<dbReference type="InParanoid" id="C3Y614"/>
<feature type="compositionally biased region" description="Acidic residues" evidence="7">
    <location>
        <begin position="253"/>
        <end position="263"/>
    </location>
</feature>
<feature type="compositionally biased region" description="Basic and acidic residues" evidence="7">
    <location>
        <begin position="326"/>
        <end position="336"/>
    </location>
</feature>
<dbReference type="PANTHER" id="PTHR21723:SF3">
    <property type="entry name" value="PROTEIN RIC-3"/>
    <property type="match status" value="1"/>
</dbReference>
<evidence type="ECO:0000256" key="1">
    <source>
        <dbReference type="ARBA" id="ARBA00004586"/>
    </source>
</evidence>
<evidence type="ECO:0000256" key="2">
    <source>
        <dbReference type="ARBA" id="ARBA00008538"/>
    </source>
</evidence>
<evidence type="ECO:0000259" key="9">
    <source>
        <dbReference type="Pfam" id="PF15361"/>
    </source>
</evidence>
<feature type="region of interest" description="Disordered" evidence="7">
    <location>
        <begin position="425"/>
        <end position="585"/>
    </location>
</feature>
<feature type="domain" description="Resistance to inhibitors of cholinesterase protein 3 N-terminal" evidence="9">
    <location>
        <begin position="34"/>
        <end position="227"/>
    </location>
</feature>
<evidence type="ECO:0000256" key="8">
    <source>
        <dbReference type="SAM" id="Phobius"/>
    </source>
</evidence>
<keyword evidence="3 8" id="KW-0812">Transmembrane</keyword>
<evidence type="ECO:0000256" key="4">
    <source>
        <dbReference type="ARBA" id="ARBA00022824"/>
    </source>
</evidence>
<dbReference type="InterPro" id="IPR032763">
    <property type="entry name" value="RIC3_N"/>
</dbReference>
<sequence length="585" mass="65041">MAEREYQRVPDRPAPVPQQGITGTQTIIVVCVCVLCIAMVLPRFLIPEAPAPPASQPFPGPHGKKHKEVGWNGTGGGEGAHARAGLDPITRPGFGEQAFNEKRMMRASGGEAAPTQTQGRGWIGVALPMYTVGILIYFVYVIYKIFLKKKNEPSPRPQADNWRDRGFRDIDEANEANLLNRLSQGDPLQRKPNPMEGIDRGTTISELELRQLEMRLHETERLMNMMMEKMGDVSGKLQEEMVRYQEKYLSDQELNDLPEEDGSGEGGQEAPPGGEGGDVAEKVQVENVHASLETELRKRRGPGIEFSFTQPESDQGGAGDEDDPDNYDKDDPDNYDKYSGSLRVDRRGSEYEYEESVRSMEVQYDPDSEQSSVNESWDFTGELSAKDLEEIQEAVQDYLGEENLVMEGAEDGNVGPKLAEEVLQEFSRQDVWDSEEDAIEQDQAAADKDRDAEEDDNVQADEGLPNSVAADNGNIRGGGGEDIFGLGHVEEDDIYADEARIDDEDLPAHFQDSDDDEEEEELPTKYRIHQDSIPEAERTDDRNVGTAENSAGTFHSTGTASDRANMNTWDCPEADNLLQDQDNNN</sequence>
<feature type="region of interest" description="Disordered" evidence="7">
    <location>
        <begin position="250"/>
        <end position="278"/>
    </location>
</feature>
<reference evidence="10" key="1">
    <citation type="journal article" date="2008" name="Nature">
        <title>The amphioxus genome and the evolution of the chordate karyotype.</title>
        <authorList>
            <consortium name="US DOE Joint Genome Institute (JGI-PGF)"/>
            <person name="Putnam N.H."/>
            <person name="Butts T."/>
            <person name="Ferrier D.E.K."/>
            <person name="Furlong R.F."/>
            <person name="Hellsten U."/>
            <person name="Kawashima T."/>
            <person name="Robinson-Rechavi M."/>
            <person name="Shoguchi E."/>
            <person name="Terry A."/>
            <person name="Yu J.-K."/>
            <person name="Benito-Gutierrez E.L."/>
            <person name="Dubchak I."/>
            <person name="Garcia-Fernandez J."/>
            <person name="Gibson-Brown J.J."/>
            <person name="Grigoriev I.V."/>
            <person name="Horton A.C."/>
            <person name="de Jong P.J."/>
            <person name="Jurka J."/>
            <person name="Kapitonov V.V."/>
            <person name="Kohara Y."/>
            <person name="Kuroki Y."/>
            <person name="Lindquist E."/>
            <person name="Lucas S."/>
            <person name="Osoegawa K."/>
            <person name="Pennacchio L.A."/>
            <person name="Salamov A.A."/>
            <person name="Satou Y."/>
            <person name="Sauka-Spengler T."/>
            <person name="Schmutz J."/>
            <person name="Shin-I T."/>
            <person name="Toyoda A."/>
            <person name="Bronner-Fraser M."/>
            <person name="Fujiyama A."/>
            <person name="Holland L.Z."/>
            <person name="Holland P.W.H."/>
            <person name="Satoh N."/>
            <person name="Rokhsar D.S."/>
        </authorList>
    </citation>
    <scope>NUCLEOTIDE SEQUENCE [LARGE SCALE GENOMIC DNA]</scope>
    <source>
        <strain evidence="10">S238N-H82</strain>
        <tissue evidence="10">Testes</tissue>
    </source>
</reference>
<dbReference type="InterPro" id="IPR026160">
    <property type="entry name" value="Ric3"/>
</dbReference>
<organism>
    <name type="scientific">Branchiostoma floridae</name>
    <name type="common">Florida lancelet</name>
    <name type="synonym">Amphioxus</name>
    <dbReference type="NCBI Taxonomy" id="7739"/>
    <lineage>
        <taxon>Eukaryota</taxon>
        <taxon>Metazoa</taxon>
        <taxon>Chordata</taxon>
        <taxon>Cephalochordata</taxon>
        <taxon>Leptocardii</taxon>
        <taxon>Amphioxiformes</taxon>
        <taxon>Branchiostomatidae</taxon>
        <taxon>Branchiostoma</taxon>
    </lineage>
</organism>
<accession>C3Y614</accession>
<dbReference type="GO" id="GO:0005789">
    <property type="term" value="C:endoplasmic reticulum membrane"/>
    <property type="evidence" value="ECO:0007669"/>
    <property type="project" value="UniProtKB-SubCell"/>
</dbReference>
<protein>
    <recommendedName>
        <fullName evidence="9">Resistance to inhibitors of cholinesterase protein 3 N-terminal domain-containing protein</fullName>
    </recommendedName>
</protein>
<keyword evidence="6 8" id="KW-0472">Membrane</keyword>
<evidence type="ECO:0000313" key="10">
    <source>
        <dbReference type="EMBL" id="EEN64411.1"/>
    </source>
</evidence>
<feature type="compositionally biased region" description="Acidic residues" evidence="7">
    <location>
        <begin position="490"/>
        <end position="505"/>
    </location>
</feature>
<dbReference type="AlphaFoldDB" id="C3Y614"/>
<keyword evidence="5 8" id="KW-1133">Transmembrane helix</keyword>
<dbReference type="EMBL" id="GG666487">
    <property type="protein sequence ID" value="EEN64411.1"/>
    <property type="molecule type" value="Genomic_DNA"/>
</dbReference>
<comment type="subcellular location">
    <subcellularLocation>
        <location evidence="1">Endoplasmic reticulum membrane</location>
    </subcellularLocation>
</comment>
<name>C3Y614_BRAFL</name>
<comment type="similarity">
    <text evidence="2">Belongs to the ric-3 family.</text>
</comment>
<dbReference type="PANTHER" id="PTHR21723">
    <property type="entry name" value="RESISTANCE TO INHIBITORS OF CHOLINESTERASE PROTEIN 3 RIC3"/>
    <property type="match status" value="1"/>
</dbReference>
<feature type="transmembrane region" description="Helical" evidence="8">
    <location>
        <begin position="21"/>
        <end position="41"/>
    </location>
</feature>
<gene>
    <name evidence="10" type="ORF">BRAFLDRAFT_127603</name>
</gene>